<protein>
    <submittedName>
        <fullName evidence="2">Uncharacterized protein</fullName>
    </submittedName>
</protein>
<evidence type="ECO:0000313" key="2">
    <source>
        <dbReference type="EMBL" id="CEM39593.1"/>
    </source>
</evidence>
<accession>A0A0G4H6W0</accession>
<dbReference type="EMBL" id="CDMZ01001941">
    <property type="protein sequence ID" value="CEM39593.1"/>
    <property type="molecule type" value="Genomic_DNA"/>
</dbReference>
<feature type="signal peptide" evidence="1">
    <location>
        <begin position="1"/>
        <end position="18"/>
    </location>
</feature>
<evidence type="ECO:0000256" key="1">
    <source>
        <dbReference type="SAM" id="SignalP"/>
    </source>
</evidence>
<sequence>MQVFVLAALALGAISASGLVDSFANFADKFDLEGFKFGMEKSEGGSYTKNERRDNPCMAEPCQNNGSQEGEYGSGKADATAFCEANVPEGGLSEHAGLAVLDTQDSVGLTTNLIVAGGFTSLGNSDGDFYFVNGKRTVPCSTNPPNGLLGRSASNWEFEDDEGTGPTPFEVATANFNWKTVGFTEPNCFFGGTENDLGLILFGNDFGFNDMRDTENPAAAICQYAISVV</sequence>
<gene>
    <name evidence="2" type="ORF">Cvel_24943</name>
</gene>
<feature type="chain" id="PRO_5005191008" evidence="1">
    <location>
        <begin position="19"/>
        <end position="229"/>
    </location>
</feature>
<proteinExistence type="predicted"/>
<keyword evidence="1" id="KW-0732">Signal</keyword>
<organism evidence="2">
    <name type="scientific">Chromera velia CCMP2878</name>
    <dbReference type="NCBI Taxonomy" id="1169474"/>
    <lineage>
        <taxon>Eukaryota</taxon>
        <taxon>Sar</taxon>
        <taxon>Alveolata</taxon>
        <taxon>Colpodellida</taxon>
        <taxon>Chromeraceae</taxon>
        <taxon>Chromera</taxon>
    </lineage>
</organism>
<reference evidence="2" key="1">
    <citation type="submission" date="2014-11" db="EMBL/GenBank/DDBJ databases">
        <authorList>
            <person name="Otto D Thomas"/>
            <person name="Naeem Raeece"/>
        </authorList>
    </citation>
    <scope>NUCLEOTIDE SEQUENCE</scope>
</reference>
<dbReference type="VEuPathDB" id="CryptoDB:Cvel_24943"/>
<name>A0A0G4H6W0_9ALVE</name>
<dbReference type="AlphaFoldDB" id="A0A0G4H6W0"/>